<keyword evidence="6" id="KW-0805">Transcription regulation</keyword>
<evidence type="ECO:0000313" key="18">
    <source>
        <dbReference type="EMBL" id="KAI5445962.1"/>
    </source>
</evidence>
<feature type="compositionally biased region" description="Basic residues" evidence="15">
    <location>
        <begin position="39"/>
        <end position="53"/>
    </location>
</feature>
<dbReference type="SMART" id="SM00249">
    <property type="entry name" value="PHD"/>
    <property type="match status" value="1"/>
</dbReference>
<feature type="compositionally biased region" description="Polar residues" evidence="15">
    <location>
        <begin position="69"/>
        <end position="78"/>
    </location>
</feature>
<evidence type="ECO:0000256" key="15">
    <source>
        <dbReference type="SAM" id="MobiDB-lite"/>
    </source>
</evidence>
<evidence type="ECO:0000256" key="11">
    <source>
        <dbReference type="PROSITE-ProRule" id="PRU00108"/>
    </source>
</evidence>
<keyword evidence="19" id="KW-1185">Reference proteome</keyword>
<dbReference type="AlphaFoldDB" id="A0A9D5BM43"/>
<dbReference type="GO" id="GO:0006355">
    <property type="term" value="P:regulation of DNA-templated transcription"/>
    <property type="evidence" value="ECO:0007669"/>
    <property type="project" value="UniProtKB-ARBA"/>
</dbReference>
<dbReference type="EMBL" id="JAMSHJ010000001">
    <property type="protein sequence ID" value="KAI5445962.1"/>
    <property type="molecule type" value="Genomic_DNA"/>
</dbReference>
<comment type="subcellular location">
    <subcellularLocation>
        <location evidence="1 11 13">Nucleus</location>
    </subcellularLocation>
</comment>
<evidence type="ECO:0000256" key="4">
    <source>
        <dbReference type="ARBA" id="ARBA00022771"/>
    </source>
</evidence>
<dbReference type="InterPro" id="IPR019787">
    <property type="entry name" value="Znf_PHD-finger"/>
</dbReference>
<feature type="region of interest" description="Disordered" evidence="15">
    <location>
        <begin position="607"/>
        <end position="641"/>
    </location>
</feature>
<evidence type="ECO:0000256" key="3">
    <source>
        <dbReference type="ARBA" id="ARBA00022723"/>
    </source>
</evidence>
<comment type="caution">
    <text evidence="18">The sequence shown here is derived from an EMBL/GenBank/DDBJ whole genome shotgun (WGS) entry which is preliminary data.</text>
</comment>
<evidence type="ECO:0000256" key="7">
    <source>
        <dbReference type="ARBA" id="ARBA00023125"/>
    </source>
</evidence>
<dbReference type="InterPro" id="IPR011011">
    <property type="entry name" value="Znf_FYVE_PHD"/>
</dbReference>
<evidence type="ECO:0000256" key="9">
    <source>
        <dbReference type="ARBA" id="ARBA00023163"/>
    </source>
</evidence>
<name>A0A9D5BM43_PEA</name>
<accession>A0A9D5BM43</accession>
<dbReference type="Proteomes" id="UP001058974">
    <property type="component" value="Chromosome 1"/>
</dbReference>
<feature type="region of interest" description="Disordered" evidence="15">
    <location>
        <begin position="437"/>
        <end position="457"/>
    </location>
</feature>
<dbReference type="PROSITE" id="PS50071">
    <property type="entry name" value="HOMEOBOX_2"/>
    <property type="match status" value="1"/>
</dbReference>
<feature type="region of interest" description="Disordered" evidence="15">
    <location>
        <begin position="1"/>
        <end position="147"/>
    </location>
</feature>
<feature type="compositionally biased region" description="Polar residues" evidence="15">
    <location>
        <begin position="94"/>
        <end position="110"/>
    </location>
</feature>
<dbReference type="FunFam" id="1.10.10.60:FF:000437">
    <property type="entry name" value="pathogenesis-related homeodomain protein"/>
    <property type="match status" value="1"/>
</dbReference>
<evidence type="ECO:0000256" key="5">
    <source>
        <dbReference type="ARBA" id="ARBA00022833"/>
    </source>
</evidence>
<feature type="compositionally biased region" description="Acidic residues" evidence="15">
    <location>
        <begin position="333"/>
        <end position="348"/>
    </location>
</feature>
<dbReference type="PANTHER" id="PTHR12628:SF10">
    <property type="entry name" value="HOMEOBOX DOMAIN-CONTAINING PROTEIN"/>
    <property type="match status" value="1"/>
</dbReference>
<comment type="similarity">
    <text evidence="2">Belongs to the PHD-associated homeobox family.</text>
</comment>
<evidence type="ECO:0000256" key="13">
    <source>
        <dbReference type="RuleBase" id="RU000682"/>
    </source>
</evidence>
<dbReference type="Gene3D" id="3.30.40.10">
    <property type="entry name" value="Zinc/RING finger domain, C3HC4 (zinc finger)"/>
    <property type="match status" value="1"/>
</dbReference>
<feature type="compositionally biased region" description="Basic and acidic residues" evidence="15">
    <location>
        <begin position="17"/>
        <end position="26"/>
    </location>
</feature>
<dbReference type="SUPFAM" id="SSF57903">
    <property type="entry name" value="FYVE/PHD zinc finger"/>
    <property type="match status" value="1"/>
</dbReference>
<protein>
    <recommendedName>
        <fullName evidence="20">Pathogenesis-related homeodomain protein</fullName>
    </recommendedName>
</protein>
<feature type="compositionally biased region" description="Basic residues" evidence="15">
    <location>
        <begin position="126"/>
        <end position="138"/>
    </location>
</feature>
<feature type="domain" description="PHD-type" evidence="16">
    <location>
        <begin position="235"/>
        <end position="292"/>
    </location>
</feature>
<dbReference type="GO" id="GO:0003682">
    <property type="term" value="F:chromatin binding"/>
    <property type="evidence" value="ECO:0007669"/>
    <property type="project" value="TreeGrafter"/>
</dbReference>
<dbReference type="PROSITE" id="PS50016">
    <property type="entry name" value="ZF_PHD_2"/>
    <property type="match status" value="1"/>
</dbReference>
<feature type="region of interest" description="Disordered" evidence="15">
    <location>
        <begin position="472"/>
        <end position="493"/>
    </location>
</feature>
<dbReference type="Pfam" id="PF00628">
    <property type="entry name" value="PHD"/>
    <property type="match status" value="1"/>
</dbReference>
<keyword evidence="9" id="KW-0804">Transcription</keyword>
<dbReference type="SUPFAM" id="SSF46689">
    <property type="entry name" value="Homeodomain-like"/>
    <property type="match status" value="1"/>
</dbReference>
<dbReference type="GO" id="GO:0045814">
    <property type="term" value="P:negative regulation of gene expression, epigenetic"/>
    <property type="evidence" value="ECO:0007669"/>
    <property type="project" value="TreeGrafter"/>
</dbReference>
<keyword evidence="8 11" id="KW-0371">Homeobox</keyword>
<dbReference type="GO" id="GO:0043565">
    <property type="term" value="F:sequence-specific DNA binding"/>
    <property type="evidence" value="ECO:0007669"/>
    <property type="project" value="UniProtKB-ARBA"/>
</dbReference>
<dbReference type="SMART" id="SM00389">
    <property type="entry name" value="HOX"/>
    <property type="match status" value="1"/>
</dbReference>
<feature type="domain" description="Homeobox" evidence="17">
    <location>
        <begin position="494"/>
        <end position="554"/>
    </location>
</feature>
<dbReference type="GO" id="GO:0008270">
    <property type="term" value="F:zinc ion binding"/>
    <property type="evidence" value="ECO:0007669"/>
    <property type="project" value="UniProtKB-KW"/>
</dbReference>
<dbReference type="GO" id="GO:0010557">
    <property type="term" value="P:positive regulation of macromolecule biosynthetic process"/>
    <property type="evidence" value="ECO:0007669"/>
    <property type="project" value="UniProtKB-ARBA"/>
</dbReference>
<keyword evidence="7 11" id="KW-0238">DNA-binding</keyword>
<dbReference type="Pfam" id="PF00046">
    <property type="entry name" value="Homeodomain"/>
    <property type="match status" value="1"/>
</dbReference>
<evidence type="ECO:0000256" key="10">
    <source>
        <dbReference type="ARBA" id="ARBA00023242"/>
    </source>
</evidence>
<feature type="compositionally biased region" description="Basic and acidic residues" evidence="15">
    <location>
        <begin position="472"/>
        <end position="482"/>
    </location>
</feature>
<dbReference type="InterPro" id="IPR001356">
    <property type="entry name" value="HD"/>
</dbReference>
<dbReference type="CDD" id="cd00086">
    <property type="entry name" value="homeodomain"/>
    <property type="match status" value="1"/>
</dbReference>
<gene>
    <name evidence="18" type="ORF">KIW84_013981</name>
</gene>
<evidence type="ECO:0008006" key="20">
    <source>
        <dbReference type="Google" id="ProtNLM"/>
    </source>
</evidence>
<evidence type="ECO:0000259" key="16">
    <source>
        <dbReference type="PROSITE" id="PS50016"/>
    </source>
</evidence>
<keyword evidence="3" id="KW-0479">Metal-binding</keyword>
<evidence type="ECO:0000256" key="14">
    <source>
        <dbReference type="SAM" id="Coils"/>
    </source>
</evidence>
<dbReference type="InterPro" id="IPR045876">
    <property type="entry name" value="PRHA-like_PHD-finger"/>
</dbReference>
<evidence type="ECO:0000256" key="2">
    <source>
        <dbReference type="ARBA" id="ARBA00007427"/>
    </source>
</evidence>
<organism evidence="18 19">
    <name type="scientific">Pisum sativum</name>
    <name type="common">Garden pea</name>
    <name type="synonym">Lathyrus oleraceus</name>
    <dbReference type="NCBI Taxonomy" id="3888"/>
    <lineage>
        <taxon>Eukaryota</taxon>
        <taxon>Viridiplantae</taxon>
        <taxon>Streptophyta</taxon>
        <taxon>Embryophyta</taxon>
        <taxon>Tracheophyta</taxon>
        <taxon>Spermatophyta</taxon>
        <taxon>Magnoliopsida</taxon>
        <taxon>eudicotyledons</taxon>
        <taxon>Gunneridae</taxon>
        <taxon>Pentapetalae</taxon>
        <taxon>rosids</taxon>
        <taxon>fabids</taxon>
        <taxon>Fabales</taxon>
        <taxon>Fabaceae</taxon>
        <taxon>Papilionoideae</taxon>
        <taxon>50 kb inversion clade</taxon>
        <taxon>NPAAA clade</taxon>
        <taxon>Hologalegina</taxon>
        <taxon>IRL clade</taxon>
        <taxon>Fabeae</taxon>
        <taxon>Lathyrus</taxon>
    </lineage>
</organism>
<dbReference type="PANTHER" id="PTHR12628">
    <property type="entry name" value="POLYCOMB-LIKE TRANSCRIPTION FACTOR"/>
    <property type="match status" value="1"/>
</dbReference>
<feature type="compositionally biased region" description="Basic and acidic residues" evidence="15">
    <location>
        <begin position="111"/>
        <end position="120"/>
    </location>
</feature>
<dbReference type="PROSITE" id="PS01359">
    <property type="entry name" value="ZF_PHD_1"/>
    <property type="match status" value="1"/>
</dbReference>
<evidence type="ECO:0000259" key="17">
    <source>
        <dbReference type="PROSITE" id="PS50071"/>
    </source>
</evidence>
<evidence type="ECO:0000256" key="1">
    <source>
        <dbReference type="ARBA" id="ARBA00004123"/>
    </source>
</evidence>
<dbReference type="GO" id="GO:0005634">
    <property type="term" value="C:nucleus"/>
    <property type="evidence" value="ECO:0007669"/>
    <property type="project" value="UniProtKB-SubCell"/>
</dbReference>
<dbReference type="InterPro" id="IPR013083">
    <property type="entry name" value="Znf_RING/FYVE/PHD"/>
</dbReference>
<dbReference type="Gramene" id="Psat01G0398100-T1">
    <property type="protein sequence ID" value="KAI5445962.1"/>
    <property type="gene ID" value="KIW84_013981"/>
</dbReference>
<dbReference type="Gene3D" id="1.10.10.60">
    <property type="entry name" value="Homeodomain-like"/>
    <property type="match status" value="1"/>
</dbReference>
<keyword evidence="5" id="KW-0862">Zinc</keyword>
<evidence type="ECO:0000313" key="19">
    <source>
        <dbReference type="Proteomes" id="UP001058974"/>
    </source>
</evidence>
<evidence type="ECO:0000256" key="12">
    <source>
        <dbReference type="PROSITE-ProRule" id="PRU00146"/>
    </source>
</evidence>
<reference evidence="18 19" key="1">
    <citation type="journal article" date="2022" name="Nat. Genet.">
        <title>Improved pea reference genome and pan-genome highlight genomic features and evolutionary characteristics.</title>
        <authorList>
            <person name="Yang T."/>
            <person name="Liu R."/>
            <person name="Luo Y."/>
            <person name="Hu S."/>
            <person name="Wang D."/>
            <person name="Wang C."/>
            <person name="Pandey M.K."/>
            <person name="Ge S."/>
            <person name="Xu Q."/>
            <person name="Li N."/>
            <person name="Li G."/>
            <person name="Huang Y."/>
            <person name="Saxena R.K."/>
            <person name="Ji Y."/>
            <person name="Li M."/>
            <person name="Yan X."/>
            <person name="He Y."/>
            <person name="Liu Y."/>
            <person name="Wang X."/>
            <person name="Xiang C."/>
            <person name="Varshney R.K."/>
            <person name="Ding H."/>
            <person name="Gao S."/>
            <person name="Zong X."/>
        </authorList>
    </citation>
    <scope>NUCLEOTIDE SEQUENCE [LARGE SCALE GENOMIC DNA]</scope>
    <source>
        <strain evidence="18 19">cv. Zhongwan 6</strain>
    </source>
</reference>
<dbReference type="FunFam" id="3.30.40.10:FF:000270">
    <property type="entry name" value="pathogenesis-related homeodomain protein-like"/>
    <property type="match status" value="1"/>
</dbReference>
<evidence type="ECO:0000256" key="8">
    <source>
        <dbReference type="ARBA" id="ARBA00023155"/>
    </source>
</evidence>
<feature type="DNA-binding region" description="Homeobox" evidence="11">
    <location>
        <begin position="496"/>
        <end position="555"/>
    </location>
</feature>
<evidence type="ECO:0000256" key="6">
    <source>
        <dbReference type="ARBA" id="ARBA00023015"/>
    </source>
</evidence>
<keyword evidence="10 11" id="KW-0539">Nucleus</keyword>
<keyword evidence="14" id="KW-0175">Coiled coil</keyword>
<feature type="region of interest" description="Disordered" evidence="15">
    <location>
        <begin position="322"/>
        <end position="378"/>
    </location>
</feature>
<keyword evidence="4 12" id="KW-0863">Zinc-finger</keyword>
<feature type="coiled-coil region" evidence="14">
    <location>
        <begin position="668"/>
        <end position="695"/>
    </location>
</feature>
<dbReference type="InterPro" id="IPR009057">
    <property type="entry name" value="Homeodomain-like_sf"/>
</dbReference>
<dbReference type="Gramene" id="PSAT_LOCUS5037_t1">
    <property type="protein sequence ID" value="CAL5184560.1"/>
    <property type="gene ID" value="PSAT_LOCUS5037"/>
</dbReference>
<dbReference type="InterPro" id="IPR019786">
    <property type="entry name" value="Zinc_finger_PHD-type_CS"/>
</dbReference>
<dbReference type="InterPro" id="IPR001965">
    <property type="entry name" value="Znf_PHD"/>
</dbReference>
<sequence>MRDTEKLNNRGSTKAGNSKEHIKLKVDSPQIKRSSTKSQGKKRKLKSKSHKLRGSTNGLAKTAIDSSVKAPNNNSSNKRLIIRQNLHKTDRSSEQVQPTIKIQGGKNSPNNDREGEKNVDQETNIQKRKRRRRKKKRQRLNEDLDDTSRLQRRTRNLLIRMKLEQNLIDAYSGEGWKGQSREKIRPEKELQRAKKQIIKCKLSIRDAIRQLDSLSSVGSIEGSVIATDGSVYHEHIFCANCKMREAFPDNDIILCDGTCNRAFHQRCLDPPLDTENIPPGDQGWFCKFCECKIEILEATNAHLGTRFSLDSTWQDVFKEEAAIPDGDTGLLNQEEEWPSDDPEDDDYNPEMKEDSHGGNNTDGNDDNASDDSSSSGSMWSLNGECSLLDEGLEYYSVSHGHIDSDESGEIACGRRQRTAVDYRKLYDEMFGKDAQYEQVSEDEDWGPGKRPRTEKESDAVNTLMTLHEIENTHPNNENKHPNNENNFRIRGNSSGIKRPCFRIPHDAVEKLRQVFAENELPPKSVKDALSKELGLDGAKVNKWFKNARYTALKTRKYREGGKQIQSFTSKTSKDCTSQQVQEDGILKPKVKKITVIRSVKKCENVTGKEKTKASSSLLKKKKPEIPPPSRENGNKDSVEDNGDVSLMELLKERKKKVTFAFEGDTEEAELELERLTKLKMKVDRLKQRLTQVQKYRSKGSEDEVCLNEPSIIYVPVAELREKVK</sequence>
<dbReference type="CDD" id="cd15504">
    <property type="entry name" value="PHD_PRHA_like"/>
    <property type="match status" value="1"/>
</dbReference>
<dbReference type="OrthoDB" id="1903104at2759"/>
<proteinExistence type="inferred from homology"/>